<dbReference type="EnsemblPlants" id="AUR62030311-RA">
    <property type="protein sequence ID" value="AUR62030311-RA:cds"/>
    <property type="gene ID" value="AUR62030311"/>
</dbReference>
<keyword evidence="5" id="KW-1185">Reference proteome</keyword>
<organism evidence="4 5">
    <name type="scientific">Chenopodium quinoa</name>
    <name type="common">Quinoa</name>
    <dbReference type="NCBI Taxonomy" id="63459"/>
    <lineage>
        <taxon>Eukaryota</taxon>
        <taxon>Viridiplantae</taxon>
        <taxon>Streptophyta</taxon>
        <taxon>Embryophyta</taxon>
        <taxon>Tracheophyta</taxon>
        <taxon>Spermatophyta</taxon>
        <taxon>Magnoliopsida</taxon>
        <taxon>eudicotyledons</taxon>
        <taxon>Gunneridae</taxon>
        <taxon>Pentapetalae</taxon>
        <taxon>Caryophyllales</taxon>
        <taxon>Chenopodiaceae</taxon>
        <taxon>Chenopodioideae</taxon>
        <taxon>Atripliceae</taxon>
        <taxon>Chenopodium</taxon>
    </lineage>
</organism>
<evidence type="ECO:0000313" key="4">
    <source>
        <dbReference type="EnsemblPlants" id="AUR62030311-RA:cds"/>
    </source>
</evidence>
<dbReference type="PANTHER" id="PTHR31973:SF187">
    <property type="entry name" value="MUTATOR TRANSPOSASE MUDRA PROTEIN"/>
    <property type="match status" value="1"/>
</dbReference>
<feature type="region of interest" description="Disordered" evidence="2">
    <location>
        <begin position="84"/>
        <end position="149"/>
    </location>
</feature>
<dbReference type="Proteomes" id="UP000596660">
    <property type="component" value="Unplaced"/>
</dbReference>
<keyword evidence="1" id="KW-0863">Zinc-finger</keyword>
<keyword evidence="1" id="KW-0862">Zinc</keyword>
<evidence type="ECO:0000256" key="1">
    <source>
        <dbReference type="PROSITE-ProRule" id="PRU00325"/>
    </source>
</evidence>
<protein>
    <recommendedName>
        <fullName evidence="3">SWIM-type domain-containing protein</fullName>
    </recommendedName>
</protein>
<reference evidence="4" key="1">
    <citation type="journal article" date="2017" name="Nature">
        <title>The genome of Chenopodium quinoa.</title>
        <authorList>
            <person name="Jarvis D.E."/>
            <person name="Ho Y.S."/>
            <person name="Lightfoot D.J."/>
            <person name="Schmoeckel S.M."/>
            <person name="Li B."/>
            <person name="Borm T.J.A."/>
            <person name="Ohyanagi H."/>
            <person name="Mineta K."/>
            <person name="Michell C.T."/>
            <person name="Saber N."/>
            <person name="Kharbatia N.M."/>
            <person name="Rupper R.R."/>
            <person name="Sharp A.R."/>
            <person name="Dally N."/>
            <person name="Boughton B.A."/>
            <person name="Woo Y.H."/>
            <person name="Gao G."/>
            <person name="Schijlen E.G.W.M."/>
            <person name="Guo X."/>
            <person name="Momin A.A."/>
            <person name="Negrao S."/>
            <person name="Al-Babili S."/>
            <person name="Gehring C."/>
            <person name="Roessner U."/>
            <person name="Jung C."/>
            <person name="Murphy K."/>
            <person name="Arold S.T."/>
            <person name="Gojobori T."/>
            <person name="van der Linden C.G."/>
            <person name="van Loo E.N."/>
            <person name="Jellen E.N."/>
            <person name="Maughan P.J."/>
            <person name="Tester M."/>
        </authorList>
    </citation>
    <scope>NUCLEOTIDE SEQUENCE [LARGE SCALE GENOMIC DNA]</scope>
    <source>
        <strain evidence="4">cv. PI 614886</strain>
    </source>
</reference>
<feature type="compositionally biased region" description="Basic residues" evidence="2">
    <location>
        <begin position="92"/>
        <end position="120"/>
    </location>
</feature>
<dbReference type="PANTHER" id="PTHR31973">
    <property type="entry name" value="POLYPROTEIN, PUTATIVE-RELATED"/>
    <property type="match status" value="1"/>
</dbReference>
<evidence type="ECO:0000256" key="2">
    <source>
        <dbReference type="SAM" id="MobiDB-lite"/>
    </source>
</evidence>
<keyword evidence="1" id="KW-0479">Metal-binding</keyword>
<dbReference type="Pfam" id="PF04434">
    <property type="entry name" value="SWIM"/>
    <property type="match status" value="1"/>
</dbReference>
<proteinExistence type="predicted"/>
<evidence type="ECO:0000313" key="5">
    <source>
        <dbReference type="Proteomes" id="UP000596660"/>
    </source>
</evidence>
<dbReference type="AlphaFoldDB" id="A0A803MJ65"/>
<dbReference type="Gramene" id="AUR62030311-RA">
    <property type="protein sequence ID" value="AUR62030311-RA:cds"/>
    <property type="gene ID" value="AUR62030311"/>
</dbReference>
<name>A0A803MJ65_CHEQI</name>
<sequence>MPSVVKMVHRGLQESGSMRINQADLNEFEVDHGDDTFVVNLETQTCGCYRWTLMGIPCWHALACIQLKSRCGGLGHYKTKCNNPVQQVVPKPKGRKQVGVGQRRRKSVARKGGSQKKKRSTSANQVHISICHGDAPPLTQSQDPPAMGS</sequence>
<evidence type="ECO:0000259" key="3">
    <source>
        <dbReference type="PROSITE" id="PS50966"/>
    </source>
</evidence>
<feature type="domain" description="SWIM-type" evidence="3">
    <location>
        <begin position="37"/>
        <end position="69"/>
    </location>
</feature>
<reference evidence="4" key="2">
    <citation type="submission" date="2021-03" db="UniProtKB">
        <authorList>
            <consortium name="EnsemblPlants"/>
        </authorList>
    </citation>
    <scope>IDENTIFICATION</scope>
</reference>
<dbReference type="GO" id="GO:0008270">
    <property type="term" value="F:zinc ion binding"/>
    <property type="evidence" value="ECO:0007669"/>
    <property type="project" value="UniProtKB-KW"/>
</dbReference>
<accession>A0A803MJ65</accession>
<dbReference type="PROSITE" id="PS50966">
    <property type="entry name" value="ZF_SWIM"/>
    <property type="match status" value="1"/>
</dbReference>
<dbReference type="InterPro" id="IPR007527">
    <property type="entry name" value="Znf_SWIM"/>
</dbReference>